<dbReference type="Proteomes" id="UP000637578">
    <property type="component" value="Unassembled WGS sequence"/>
</dbReference>
<gene>
    <name evidence="1" type="ORF">GCM10012275_16060</name>
</gene>
<reference evidence="1" key="2">
    <citation type="submission" date="2020-09" db="EMBL/GenBank/DDBJ databases">
        <authorList>
            <person name="Sun Q."/>
            <person name="Zhou Y."/>
        </authorList>
    </citation>
    <scope>NUCLEOTIDE SEQUENCE</scope>
    <source>
        <strain evidence="1">CGMCC 4.5737</strain>
    </source>
</reference>
<proteinExistence type="predicted"/>
<dbReference type="AlphaFoldDB" id="A0A8J3CAS8"/>
<organism evidence="1 2">
    <name type="scientific">Longimycelium tulufanense</name>
    <dbReference type="NCBI Taxonomy" id="907463"/>
    <lineage>
        <taxon>Bacteria</taxon>
        <taxon>Bacillati</taxon>
        <taxon>Actinomycetota</taxon>
        <taxon>Actinomycetes</taxon>
        <taxon>Pseudonocardiales</taxon>
        <taxon>Pseudonocardiaceae</taxon>
        <taxon>Longimycelium</taxon>
    </lineage>
</organism>
<name>A0A8J3CAS8_9PSEU</name>
<reference evidence="1" key="1">
    <citation type="journal article" date="2014" name="Int. J. Syst. Evol. Microbiol.">
        <title>Complete genome sequence of Corynebacterium casei LMG S-19264T (=DSM 44701T), isolated from a smear-ripened cheese.</title>
        <authorList>
            <consortium name="US DOE Joint Genome Institute (JGI-PGF)"/>
            <person name="Walter F."/>
            <person name="Albersmeier A."/>
            <person name="Kalinowski J."/>
            <person name="Ruckert C."/>
        </authorList>
    </citation>
    <scope>NUCLEOTIDE SEQUENCE</scope>
    <source>
        <strain evidence="1">CGMCC 4.5737</strain>
    </source>
</reference>
<dbReference type="EMBL" id="BMMK01000005">
    <property type="protein sequence ID" value="GGM45840.1"/>
    <property type="molecule type" value="Genomic_DNA"/>
</dbReference>
<evidence type="ECO:0000313" key="2">
    <source>
        <dbReference type="Proteomes" id="UP000637578"/>
    </source>
</evidence>
<protein>
    <submittedName>
        <fullName evidence="1">Uncharacterized protein</fullName>
    </submittedName>
</protein>
<keyword evidence="2" id="KW-1185">Reference proteome</keyword>
<sequence length="176" mass="18662">MRFVVAGDLAPVIAATTQWLVRAYPGVGGSFSATLVKVQARQAVTVAAWLRYPTALDAAFLDMMGPGGAARLDGVVGGDEPESGEDTWRSWVDEVVVSWAACLLADPALAATAVEALADTDHAGDLERDFRRLTEPDRRDLEAAVLLRHPDLLAPIADLHRAELLACLNSDSADAA</sequence>
<comment type="caution">
    <text evidence="1">The sequence shown here is derived from an EMBL/GenBank/DDBJ whole genome shotgun (WGS) entry which is preliminary data.</text>
</comment>
<accession>A0A8J3CAS8</accession>
<dbReference type="RefSeq" id="WP_229686161.1">
    <property type="nucleotide sequence ID" value="NZ_BMMK01000005.1"/>
</dbReference>
<evidence type="ECO:0000313" key="1">
    <source>
        <dbReference type="EMBL" id="GGM45840.1"/>
    </source>
</evidence>